<dbReference type="Proteomes" id="UP001107558">
    <property type="component" value="Chromosome 3"/>
</dbReference>
<dbReference type="EMBL" id="JADBJN010000003">
    <property type="protein sequence ID" value="KAG5670714.1"/>
    <property type="molecule type" value="Genomic_DNA"/>
</dbReference>
<sequence>MIEFELNCRIFLNFILNFRNTNKYCFKNLSRVDWDIFQLSDHHGIALRTRAISGYSEKDLFIESLPPIPIRTVKHLSEPENFIQREKLETDKYIQTRLESRIKVAFRAKKVFNEAQNINGDILEYIGNKMLKKTSYYNTTDTFDLNCNKGTLNYIEGDEYESLAYVWDSSSIDFFRLQNNDLIKIYSTQTVPGRMPNELITDSKSKFALVRYPLHIHLFEAPNYDKLPKKLSIKPIDSIRYKTEIVASSLQDKYLTTVNTKHRLSRFDLEHKFKHFSIKLNNYFVGPISPISVSDHIKANNRDNFITVTTRQSYSLFDCRVKKKYCMTKLFTHKDTMLFACERIMNHTQSLLDKNIVYISSSHLLYAFDHRNLKEPVVHWTHGLIKPALMLKTQLYGTKEVICVSSHKPDDFALFNYSAEYINYNPFKPIGLENVYNKFREEGQFLLSDTIPERIKANNTGIALQCDPISRVVNVFTQNFYGDIFKYEVKCQQKSSRNHEVNYQALSERYQNLDNFLSEKRNPNKYMSDDDRINHGRMCIDDIIRLDGISKILTGEKIPIIEADIDMLEPEKVSNPKPSWKINIHDARQYQDLLATEIMQVWDDIEMEEMRPDVFAAAIDASQNDQGKEMDKVSMWLKNNISTHNSIVNDSIDLLDSTVLTQDLPTQATGASTSTPALRSARKKPRLAGF</sequence>
<protein>
    <submittedName>
        <fullName evidence="2">Uncharacterized protein</fullName>
    </submittedName>
</protein>
<reference evidence="2" key="1">
    <citation type="submission" date="2021-03" db="EMBL/GenBank/DDBJ databases">
        <title>Chromosome level genome of the anhydrobiotic midge Polypedilum vanderplanki.</title>
        <authorList>
            <person name="Yoshida Y."/>
            <person name="Kikawada T."/>
            <person name="Gusev O."/>
        </authorList>
    </citation>
    <scope>NUCLEOTIDE SEQUENCE</scope>
    <source>
        <strain evidence="2">NIAS01</strain>
        <tissue evidence="2">Whole body or cell culture</tissue>
    </source>
</reference>
<proteinExistence type="predicted"/>
<evidence type="ECO:0000313" key="2">
    <source>
        <dbReference type="EMBL" id="KAG5670714.1"/>
    </source>
</evidence>
<feature type="compositionally biased region" description="Polar residues" evidence="1">
    <location>
        <begin position="666"/>
        <end position="677"/>
    </location>
</feature>
<evidence type="ECO:0000256" key="1">
    <source>
        <dbReference type="SAM" id="MobiDB-lite"/>
    </source>
</evidence>
<gene>
    <name evidence="2" type="ORF">PVAND_000959</name>
</gene>
<name>A0A9J6BLR8_POLVA</name>
<feature type="compositionally biased region" description="Basic residues" evidence="1">
    <location>
        <begin position="680"/>
        <end position="690"/>
    </location>
</feature>
<keyword evidence="3" id="KW-1185">Reference proteome</keyword>
<organism evidence="2 3">
    <name type="scientific">Polypedilum vanderplanki</name>
    <name type="common">Sleeping chironomid midge</name>
    <dbReference type="NCBI Taxonomy" id="319348"/>
    <lineage>
        <taxon>Eukaryota</taxon>
        <taxon>Metazoa</taxon>
        <taxon>Ecdysozoa</taxon>
        <taxon>Arthropoda</taxon>
        <taxon>Hexapoda</taxon>
        <taxon>Insecta</taxon>
        <taxon>Pterygota</taxon>
        <taxon>Neoptera</taxon>
        <taxon>Endopterygota</taxon>
        <taxon>Diptera</taxon>
        <taxon>Nematocera</taxon>
        <taxon>Chironomoidea</taxon>
        <taxon>Chironomidae</taxon>
        <taxon>Chironominae</taxon>
        <taxon>Polypedilum</taxon>
        <taxon>Polypedilum</taxon>
    </lineage>
</organism>
<accession>A0A9J6BLR8</accession>
<evidence type="ECO:0000313" key="3">
    <source>
        <dbReference type="Proteomes" id="UP001107558"/>
    </source>
</evidence>
<dbReference type="AlphaFoldDB" id="A0A9J6BLR8"/>
<comment type="caution">
    <text evidence="2">The sequence shown here is derived from an EMBL/GenBank/DDBJ whole genome shotgun (WGS) entry which is preliminary data.</text>
</comment>
<feature type="region of interest" description="Disordered" evidence="1">
    <location>
        <begin position="666"/>
        <end position="690"/>
    </location>
</feature>
<dbReference type="OrthoDB" id="8195041at2759"/>